<dbReference type="OrthoDB" id="1841587at2"/>
<dbReference type="Proteomes" id="UP000033531">
    <property type="component" value="Unassembled WGS sequence"/>
</dbReference>
<name>A0A0F4LJI4_9LACO</name>
<evidence type="ECO:0000313" key="2">
    <source>
        <dbReference type="Proteomes" id="UP000033531"/>
    </source>
</evidence>
<dbReference type="PATRIC" id="fig|1218507.3.peg.300"/>
<dbReference type="SUPFAM" id="SSF69593">
    <property type="entry name" value="Glycerol-3-phosphate (1)-acyltransferase"/>
    <property type="match status" value="1"/>
</dbReference>
<proteinExistence type="predicted"/>
<dbReference type="AlphaFoldDB" id="A0A0F4LJI4"/>
<organism evidence="1 2">
    <name type="scientific">Lactobacillus melliventris</name>
    <dbReference type="NCBI Taxonomy" id="1218507"/>
    <lineage>
        <taxon>Bacteria</taxon>
        <taxon>Bacillati</taxon>
        <taxon>Bacillota</taxon>
        <taxon>Bacilli</taxon>
        <taxon>Lactobacillales</taxon>
        <taxon>Lactobacillaceae</taxon>
        <taxon>Lactobacillus</taxon>
    </lineage>
</organism>
<protein>
    <submittedName>
        <fullName evidence="1">1-acyl-sn-glycerol-3-phosphate acyltransferase</fullName>
    </submittedName>
</protein>
<dbReference type="RefSeq" id="WP_046324107.1">
    <property type="nucleotide sequence ID" value="NZ_JBHTMT010000010.1"/>
</dbReference>
<comment type="caution">
    <text evidence="1">The sequence shown here is derived from an EMBL/GenBank/DDBJ whole genome shotgun (WGS) entry which is preliminary data.</text>
</comment>
<dbReference type="STRING" id="1218507.JF74_01420"/>
<reference evidence="1 2" key="1">
    <citation type="submission" date="2015-01" db="EMBL/GenBank/DDBJ databases">
        <title>Comparative genomics of the lactic acid bacteria isolated from the honey bee gut.</title>
        <authorList>
            <person name="Ellegaard K.M."/>
            <person name="Tamarit D."/>
            <person name="Javelind E."/>
            <person name="Olofsson T."/>
            <person name="Andersson S.G."/>
            <person name="Vasquez A."/>
        </authorList>
    </citation>
    <scope>NUCLEOTIDE SEQUENCE [LARGE SCALE GENOMIC DNA]</scope>
    <source>
        <strain evidence="1 2">Hma8</strain>
    </source>
</reference>
<dbReference type="EMBL" id="JXLI01000004">
    <property type="protein sequence ID" value="KJY58473.1"/>
    <property type="molecule type" value="Genomic_DNA"/>
</dbReference>
<gene>
    <name evidence="1" type="ORF">JF74_01420</name>
</gene>
<keyword evidence="1" id="KW-0012">Acyltransferase</keyword>
<dbReference type="HOGENOM" id="CLU_095653_0_0_9"/>
<dbReference type="GO" id="GO:0016746">
    <property type="term" value="F:acyltransferase activity"/>
    <property type="evidence" value="ECO:0007669"/>
    <property type="project" value="UniProtKB-KW"/>
</dbReference>
<keyword evidence="1" id="KW-0808">Transferase</keyword>
<accession>A0A0F4LJI4</accession>
<evidence type="ECO:0000313" key="1">
    <source>
        <dbReference type="EMBL" id="KJY58473.1"/>
    </source>
</evidence>
<sequence length="254" mass="29020">MGKQKYFYHHLTDDLVVSQSQDYHLPNSYNIFPHSLGGKVWAKIVRSLGHLISIIYIKLVLRVKIVGKDKLQAAANQGYFIYGNHTQAFGDVVLPLSIIPTKNYYAIGAQSNWGIPVLGKLVLPYFGLPVGQNLQQSGKLIKAVATVIKAKKVVVIYPEAHVWPYYTKIRPFPATSMHFPVTLEVASFTMTTTYTKPKWGKRPRIIVYLDGPFYPDSHIGKKRAQEKLHQEIYQTMQKRALKSNYEYCTYQKIN</sequence>